<dbReference type="InterPro" id="IPR044946">
    <property type="entry name" value="Restrct_endonuc_typeI_TRD_sf"/>
</dbReference>
<evidence type="ECO:0000256" key="2">
    <source>
        <dbReference type="ARBA" id="ARBA00022747"/>
    </source>
</evidence>
<protein>
    <submittedName>
        <fullName evidence="6">Restriction endonuclease subunit S</fullName>
        <ecNumber evidence="6">3.1.21.-</ecNumber>
    </submittedName>
</protein>
<keyword evidence="7" id="KW-1185">Reference proteome</keyword>
<feature type="coiled-coil region" evidence="4">
    <location>
        <begin position="393"/>
        <end position="420"/>
    </location>
</feature>
<dbReference type="Proteomes" id="UP001524569">
    <property type="component" value="Unassembled WGS sequence"/>
</dbReference>
<evidence type="ECO:0000313" key="6">
    <source>
        <dbReference type="EMBL" id="MCQ8183691.1"/>
    </source>
</evidence>
<evidence type="ECO:0000259" key="5">
    <source>
        <dbReference type="Pfam" id="PF01420"/>
    </source>
</evidence>
<reference evidence="6 7" key="1">
    <citation type="submission" date="2022-07" db="EMBL/GenBank/DDBJ databases">
        <title>Methylomonas rivi sp. nov., Methylomonas rosea sp. nov., Methylomonas aureus sp. nov. and Methylomonas subterranea sp. nov., four novel methanotrophs isolated from a freshwater creek and the deep terrestrial subsurface.</title>
        <authorList>
            <person name="Abin C."/>
            <person name="Sankaranarayanan K."/>
            <person name="Garner C."/>
            <person name="Sindelar R."/>
            <person name="Kotary K."/>
            <person name="Garner R."/>
            <person name="Barclay S."/>
            <person name="Lawson P."/>
            <person name="Krumholz L."/>
        </authorList>
    </citation>
    <scope>NUCLEOTIDE SEQUENCE [LARGE SCALE GENOMIC DNA]</scope>
    <source>
        <strain evidence="6 7">SURF-1</strain>
    </source>
</reference>
<feature type="domain" description="Type I restriction modification DNA specificity" evidence="5">
    <location>
        <begin position="256"/>
        <end position="406"/>
    </location>
</feature>
<evidence type="ECO:0000256" key="4">
    <source>
        <dbReference type="SAM" id="Coils"/>
    </source>
</evidence>
<dbReference type="PANTHER" id="PTHR43140">
    <property type="entry name" value="TYPE-1 RESTRICTION ENZYME ECOKI SPECIFICITY PROTEIN"/>
    <property type="match status" value="1"/>
</dbReference>
<proteinExistence type="inferred from homology"/>
<dbReference type="InterPro" id="IPR051212">
    <property type="entry name" value="Type-I_RE_S_subunit"/>
</dbReference>
<dbReference type="Gene3D" id="1.10.287.1120">
    <property type="entry name" value="Bipartite methylase S protein"/>
    <property type="match status" value="2"/>
</dbReference>
<comment type="caution">
    <text evidence="6">The sequence shown here is derived from an EMBL/GenBank/DDBJ whole genome shotgun (WGS) entry which is preliminary data.</text>
</comment>
<keyword evidence="3" id="KW-0238">DNA-binding</keyword>
<evidence type="ECO:0000313" key="7">
    <source>
        <dbReference type="Proteomes" id="UP001524569"/>
    </source>
</evidence>
<dbReference type="RefSeq" id="WP_256612908.1">
    <property type="nucleotide sequence ID" value="NZ_JANIBM010000067.1"/>
</dbReference>
<sequence length="436" mass="49463">MKYPAYRQYKDTGVAWLGVVPEHWEIKRLSYITQCLDGKRIPLNREQRSEMQGEYPYWGANCVVDYVNQWLFDEPLVLLGEDGAPFFDPNKPVSFFVNGKIWVNNHAHVLRTTNELEERFLAYALNCVGYGAFIDGATRDKLTQSDMNSIQVQFPPKIEQTAIADFLDRETERIDTLVAKKRKLVALLKEKRSALISRTVTRGLPADAAREFGLEAHIRLRPSGIEWLGPVPEKWAVIPLKLAIRFIEGPGIMASDFTDDGIPLLRISSIGKRLVTLDGCNYVSHDLGTTRWSHFRVKKHDLLISGSASTGFCSEVDEDTVGSIPYTGIIIIRPYPKTDRGFTRWFFLSNLFVDQSNLAKTGSTIQHFGPTHLSRMFIAFPPKEEQTAIATYLDRETAKIDRLVEKVETAITRLQEYRSALITAAVTGKIDVREYV</sequence>
<keyword evidence="6" id="KW-0378">Hydrolase</keyword>
<keyword evidence="4" id="KW-0175">Coiled coil</keyword>
<dbReference type="InterPro" id="IPR000055">
    <property type="entry name" value="Restrct_endonuc_typeI_TRD"/>
</dbReference>
<keyword evidence="2" id="KW-0680">Restriction system</keyword>
<gene>
    <name evidence="6" type="ORF">NP603_21470</name>
</gene>
<feature type="domain" description="Type I restriction modification DNA specificity" evidence="5">
    <location>
        <begin position="21"/>
        <end position="177"/>
    </location>
</feature>
<accession>A0ABT1UN68</accession>
<dbReference type="GO" id="GO:0004519">
    <property type="term" value="F:endonuclease activity"/>
    <property type="evidence" value="ECO:0007669"/>
    <property type="project" value="UniProtKB-KW"/>
</dbReference>
<dbReference type="EC" id="3.1.21.-" evidence="6"/>
<dbReference type="Pfam" id="PF01420">
    <property type="entry name" value="Methylase_S"/>
    <property type="match status" value="2"/>
</dbReference>
<dbReference type="CDD" id="cd17262">
    <property type="entry name" value="RMtype1_S_Aco12261I-TRD2-CR2"/>
    <property type="match status" value="1"/>
</dbReference>
<evidence type="ECO:0000256" key="1">
    <source>
        <dbReference type="ARBA" id="ARBA00010923"/>
    </source>
</evidence>
<name>A0ABT1UN68_9GAMM</name>
<keyword evidence="6" id="KW-0540">Nuclease</keyword>
<dbReference type="SUPFAM" id="SSF116734">
    <property type="entry name" value="DNA methylase specificity domain"/>
    <property type="match status" value="2"/>
</dbReference>
<dbReference type="PANTHER" id="PTHR43140:SF1">
    <property type="entry name" value="TYPE I RESTRICTION ENZYME ECOKI SPECIFICITY SUBUNIT"/>
    <property type="match status" value="1"/>
</dbReference>
<dbReference type="Gene3D" id="3.90.220.20">
    <property type="entry name" value="DNA methylase specificity domains"/>
    <property type="match status" value="2"/>
</dbReference>
<organism evidence="6 7">
    <name type="scientific">Methylomonas aurea</name>
    <dbReference type="NCBI Taxonomy" id="2952224"/>
    <lineage>
        <taxon>Bacteria</taxon>
        <taxon>Pseudomonadati</taxon>
        <taxon>Pseudomonadota</taxon>
        <taxon>Gammaproteobacteria</taxon>
        <taxon>Methylococcales</taxon>
        <taxon>Methylococcaceae</taxon>
        <taxon>Methylomonas</taxon>
    </lineage>
</organism>
<dbReference type="GO" id="GO:0016787">
    <property type="term" value="F:hydrolase activity"/>
    <property type="evidence" value="ECO:0007669"/>
    <property type="project" value="UniProtKB-KW"/>
</dbReference>
<comment type="similarity">
    <text evidence="1">Belongs to the type-I restriction system S methylase family.</text>
</comment>
<evidence type="ECO:0000256" key="3">
    <source>
        <dbReference type="ARBA" id="ARBA00023125"/>
    </source>
</evidence>
<dbReference type="EMBL" id="JANIBM010000067">
    <property type="protein sequence ID" value="MCQ8183691.1"/>
    <property type="molecule type" value="Genomic_DNA"/>
</dbReference>
<keyword evidence="6" id="KW-0255">Endonuclease</keyword>